<proteinExistence type="predicted"/>
<keyword evidence="1" id="KW-0812">Transmembrane</keyword>
<feature type="transmembrane region" description="Helical" evidence="1">
    <location>
        <begin position="36"/>
        <end position="55"/>
    </location>
</feature>
<keyword evidence="1" id="KW-0472">Membrane</keyword>
<feature type="transmembrane region" description="Helical" evidence="1">
    <location>
        <begin position="220"/>
        <end position="241"/>
    </location>
</feature>
<accession>A0A3B0YYP4</accession>
<organism evidence="2">
    <name type="scientific">hydrothermal vent metagenome</name>
    <dbReference type="NCBI Taxonomy" id="652676"/>
    <lineage>
        <taxon>unclassified sequences</taxon>
        <taxon>metagenomes</taxon>
        <taxon>ecological metagenomes</taxon>
    </lineage>
</organism>
<dbReference type="AlphaFoldDB" id="A0A3B0YYP4"/>
<evidence type="ECO:0000313" key="2">
    <source>
        <dbReference type="EMBL" id="VAW81083.1"/>
    </source>
</evidence>
<sequence>MPKAFNNKSFITNILCILLIVIGLLSPIYGQTILHIGLFALSGAVTNWLAVHMLFEKVPFLYGSGVIPNQFEHFRLALKELIMEQFFTRENIERFISEEMSHGSSKIDLSPVIEVIDYDQLFDKLVETITESSLGGMLGMIGGPSALEALRAPFKEKMKETFKTITESDSFQSSIAGQFDASPFQEKLINNIEHIVINRLNELTPQMVKEIVQKMIKKHLGWLVVWGGVLGGLIGFVLSFWI</sequence>
<keyword evidence="1" id="KW-1133">Transmembrane helix</keyword>
<dbReference type="PANTHER" id="PTHR38568:SF1">
    <property type="entry name" value="DUF445 DOMAIN-CONTAINING PROTEIN"/>
    <property type="match status" value="1"/>
</dbReference>
<dbReference type="EMBL" id="UOFL01000212">
    <property type="protein sequence ID" value="VAW81083.1"/>
    <property type="molecule type" value="Genomic_DNA"/>
</dbReference>
<feature type="transmembrane region" description="Helical" evidence="1">
    <location>
        <begin position="12"/>
        <end position="30"/>
    </location>
</feature>
<gene>
    <name evidence="2" type="ORF">MNBD_GAMMA12-3427</name>
</gene>
<dbReference type="PANTHER" id="PTHR38568">
    <property type="entry name" value="DUF445 DOMAIN-CONTAINING PROTEIN-RELATED"/>
    <property type="match status" value="1"/>
</dbReference>
<name>A0A3B0YYP4_9ZZZZ</name>
<protein>
    <recommendedName>
        <fullName evidence="3">DUF445 domain-containing protein</fullName>
    </recommendedName>
</protein>
<evidence type="ECO:0008006" key="3">
    <source>
        <dbReference type="Google" id="ProtNLM"/>
    </source>
</evidence>
<reference evidence="2" key="1">
    <citation type="submission" date="2018-06" db="EMBL/GenBank/DDBJ databases">
        <authorList>
            <person name="Zhirakovskaya E."/>
        </authorList>
    </citation>
    <scope>NUCLEOTIDE SEQUENCE</scope>
</reference>
<evidence type="ECO:0000256" key="1">
    <source>
        <dbReference type="SAM" id="Phobius"/>
    </source>
</evidence>